<dbReference type="PANTHER" id="PTHR22603">
    <property type="entry name" value="CHOLINE/ETHANOALAMINE KINASE"/>
    <property type="match status" value="1"/>
</dbReference>
<dbReference type="InterPro" id="IPR011009">
    <property type="entry name" value="Kinase-like_dom_sf"/>
</dbReference>
<dbReference type="HOGENOM" id="CLU_1123571_0_0_14"/>
<dbReference type="Pfam" id="PF01633">
    <property type="entry name" value="Choline_kinase"/>
    <property type="match status" value="1"/>
</dbReference>
<dbReference type="GO" id="GO:0005737">
    <property type="term" value="C:cytoplasm"/>
    <property type="evidence" value="ECO:0007669"/>
    <property type="project" value="TreeGrafter"/>
</dbReference>
<evidence type="ECO:0000313" key="1">
    <source>
        <dbReference type="EMBL" id="VEU68897.1"/>
    </source>
</evidence>
<evidence type="ECO:0000313" key="2">
    <source>
        <dbReference type="Proteomes" id="UP000290495"/>
    </source>
</evidence>
<name>A0A0F6SY64_9BACT</name>
<dbReference type="EMBL" id="LR215010">
    <property type="protein sequence ID" value="VEU68897.1"/>
    <property type="molecule type" value="Genomic_DNA"/>
</dbReference>
<proteinExistence type="predicted"/>
<dbReference type="eggNOG" id="COG0510">
    <property type="taxonomic scope" value="Bacteria"/>
</dbReference>
<dbReference type="GO" id="GO:0016779">
    <property type="term" value="F:nucleotidyltransferase activity"/>
    <property type="evidence" value="ECO:0007669"/>
    <property type="project" value="UniProtKB-KW"/>
</dbReference>
<keyword evidence="1" id="KW-0808">Transferase</keyword>
<dbReference type="GO" id="GO:0006646">
    <property type="term" value="P:phosphatidylethanolamine biosynthetic process"/>
    <property type="evidence" value="ECO:0007669"/>
    <property type="project" value="TreeGrafter"/>
</dbReference>
<organism evidence="1 2">
    <name type="scientific">Mycoplasmopsis canis</name>
    <dbReference type="NCBI Taxonomy" id="29555"/>
    <lineage>
        <taxon>Bacteria</taxon>
        <taxon>Bacillati</taxon>
        <taxon>Mycoplasmatota</taxon>
        <taxon>Mycoplasmoidales</taxon>
        <taxon>Metamycoplasmataceae</taxon>
        <taxon>Mycoplasmopsis</taxon>
    </lineage>
</organism>
<sequence>MERIKKGFTNESFCTGKTFYQIKKLNKFNHKIDYQLLEEFDFVPKLLSNTEKDIEWVWVESEEIKFTPEQLKEIANNFLQLHNSDLKFPKSNHAQRVKEYRSILKNKNINIEVLNKYYRRINNILSNSENNRPLHNDLYSGNLLLDKKTKKIMFIDWEYASMGDKHFDLAYFICGSFLTKEQERIFLDAYDSYWEEYLIQQKILVYYLTILWIHAQDVMPFSDEYSIQKLEETIKEYDYLKQNNLFRR</sequence>
<dbReference type="STRING" id="29555.AAW50_00705"/>
<dbReference type="RefSeq" id="WP_004794978.1">
    <property type="nucleotide sequence ID" value="NZ_CP011368.1"/>
</dbReference>
<dbReference type="SUPFAM" id="SSF56112">
    <property type="entry name" value="Protein kinase-like (PK-like)"/>
    <property type="match status" value="1"/>
</dbReference>
<protein>
    <submittedName>
        <fullName evidence="1">CTP:phosphocholine cytidylyltransferase involved in choline phosphorylation for cell surface LPS epitopes</fullName>
    </submittedName>
</protein>
<dbReference type="Proteomes" id="UP000290495">
    <property type="component" value="Chromosome"/>
</dbReference>
<dbReference type="KEGG" id="mcas:AAW50_00705"/>
<dbReference type="Gene3D" id="3.90.1200.10">
    <property type="match status" value="1"/>
</dbReference>
<accession>A0A0F6SY64</accession>
<reference evidence="1 2" key="1">
    <citation type="submission" date="2019-01" db="EMBL/GenBank/DDBJ databases">
        <authorList>
            <consortium name="Pathogen Informatics"/>
        </authorList>
    </citation>
    <scope>NUCLEOTIDE SEQUENCE [LARGE SCALE GENOMIC DNA]</scope>
    <source>
        <strain evidence="1 2">NCTC10146</strain>
    </source>
</reference>
<dbReference type="GO" id="GO:0004305">
    <property type="term" value="F:ethanolamine kinase activity"/>
    <property type="evidence" value="ECO:0007669"/>
    <property type="project" value="TreeGrafter"/>
</dbReference>
<gene>
    <name evidence="1" type="ORF">NCTC10146_00356</name>
</gene>
<dbReference type="AlphaFoldDB" id="A0A0F6SY64"/>
<keyword evidence="1" id="KW-0548">Nucleotidyltransferase</keyword>
<dbReference type="PANTHER" id="PTHR22603:SF66">
    <property type="entry name" value="ETHANOLAMINE KINASE"/>
    <property type="match status" value="1"/>
</dbReference>